<dbReference type="Gene3D" id="2.60.40.10">
    <property type="entry name" value="Immunoglobulins"/>
    <property type="match status" value="1"/>
</dbReference>
<dbReference type="OrthoDB" id="6582154at2759"/>
<keyword evidence="2" id="KW-0677">Repeat</keyword>
<dbReference type="PANTHER" id="PTHR45632">
    <property type="entry name" value="LD33804P"/>
    <property type="match status" value="1"/>
</dbReference>
<accession>A0A2A2JRV1</accession>
<dbReference type="InterPro" id="IPR015915">
    <property type="entry name" value="Kelch-typ_b-propeller"/>
</dbReference>
<evidence type="ECO:0000256" key="1">
    <source>
        <dbReference type="ARBA" id="ARBA00022441"/>
    </source>
</evidence>
<evidence type="ECO:0000256" key="2">
    <source>
        <dbReference type="ARBA" id="ARBA00022737"/>
    </source>
</evidence>
<organism evidence="4 5">
    <name type="scientific">Diploscapter pachys</name>
    <dbReference type="NCBI Taxonomy" id="2018661"/>
    <lineage>
        <taxon>Eukaryota</taxon>
        <taxon>Metazoa</taxon>
        <taxon>Ecdysozoa</taxon>
        <taxon>Nematoda</taxon>
        <taxon>Chromadorea</taxon>
        <taxon>Rhabditida</taxon>
        <taxon>Rhabditina</taxon>
        <taxon>Rhabditomorpha</taxon>
        <taxon>Rhabditoidea</taxon>
        <taxon>Rhabditidae</taxon>
        <taxon>Diploscapter</taxon>
    </lineage>
</organism>
<keyword evidence="5" id="KW-1185">Reference proteome</keyword>
<dbReference type="PANTHER" id="PTHR45632:SF3">
    <property type="entry name" value="KELCH-LIKE PROTEIN 32"/>
    <property type="match status" value="1"/>
</dbReference>
<dbReference type="Pfam" id="PF01344">
    <property type="entry name" value="Kelch_1"/>
    <property type="match status" value="1"/>
</dbReference>
<comment type="caution">
    <text evidence="4">The sequence shown here is derived from an EMBL/GenBank/DDBJ whole genome shotgun (WGS) entry which is preliminary data.</text>
</comment>
<evidence type="ECO:0000259" key="3">
    <source>
        <dbReference type="PROSITE" id="PS50181"/>
    </source>
</evidence>
<protein>
    <recommendedName>
        <fullName evidence="3">F-box domain-containing protein</fullName>
    </recommendedName>
</protein>
<reference evidence="4 5" key="1">
    <citation type="journal article" date="2017" name="Curr. Biol.">
        <title>Genome architecture and evolution of a unichromosomal asexual nematode.</title>
        <authorList>
            <person name="Fradin H."/>
            <person name="Zegar C."/>
            <person name="Gutwein M."/>
            <person name="Lucas J."/>
            <person name="Kovtun M."/>
            <person name="Corcoran D."/>
            <person name="Baugh L.R."/>
            <person name="Kiontke K."/>
            <person name="Gunsalus K."/>
            <person name="Fitch D.H."/>
            <person name="Piano F."/>
        </authorList>
    </citation>
    <scope>NUCLEOTIDE SEQUENCE [LARGE SCALE GENOMIC DNA]</scope>
    <source>
        <strain evidence="4">PF1309</strain>
    </source>
</reference>
<dbReference type="AlphaFoldDB" id="A0A2A2JRV1"/>
<sequence length="295" mass="33826">MLAKLPVEIILLICEYPEFTDLGQLAWTNKRMMQIMKKYLPIALEIAFERKVLFYGPDPPEWREYASVAYIKGKLYYLGGADPKAHQYTNRVDMENGKQDLLFLFELVVFNHGDDRLKSCLRFEPSALVDRRISRIADMNSAKGVHSLVVASGKLYAIGGFKQFIPPIFLNSIEEYDPQTNEWREVGEMSIKLSLVAERRRPERMVVVDSDVHSFRYLRLCLLPSAHCHSGRIASFTIDTQMAGTNLLFVGVVTTKGPVEEVTVRHQGNGHYVVGHFFVKLGISNRMHPFEWIDR</sequence>
<dbReference type="InterPro" id="IPR006652">
    <property type="entry name" value="Kelch_1"/>
</dbReference>
<evidence type="ECO:0000313" key="4">
    <source>
        <dbReference type="EMBL" id="PAV64371.1"/>
    </source>
</evidence>
<feature type="domain" description="F-box" evidence="3">
    <location>
        <begin position="1"/>
        <end position="51"/>
    </location>
</feature>
<dbReference type="InterPro" id="IPR013783">
    <property type="entry name" value="Ig-like_fold"/>
</dbReference>
<gene>
    <name evidence="4" type="ORF">WR25_20503</name>
</gene>
<dbReference type="InterPro" id="IPR014756">
    <property type="entry name" value="Ig_E-set"/>
</dbReference>
<dbReference type="PROSITE" id="PS50181">
    <property type="entry name" value="FBOX"/>
    <property type="match status" value="1"/>
</dbReference>
<dbReference type="Proteomes" id="UP000218231">
    <property type="component" value="Unassembled WGS sequence"/>
</dbReference>
<dbReference type="CDD" id="cd09917">
    <property type="entry name" value="F-box_SF"/>
    <property type="match status" value="1"/>
</dbReference>
<dbReference type="InterPro" id="IPR001810">
    <property type="entry name" value="F-box_dom"/>
</dbReference>
<dbReference type="EMBL" id="LIAE01010265">
    <property type="protein sequence ID" value="PAV64371.1"/>
    <property type="molecule type" value="Genomic_DNA"/>
</dbReference>
<dbReference type="SUPFAM" id="SSF81296">
    <property type="entry name" value="E set domains"/>
    <property type="match status" value="1"/>
</dbReference>
<dbReference type="SUPFAM" id="SSF117281">
    <property type="entry name" value="Kelch motif"/>
    <property type="match status" value="1"/>
</dbReference>
<proteinExistence type="predicted"/>
<keyword evidence="1" id="KW-0880">Kelch repeat</keyword>
<dbReference type="STRING" id="2018661.A0A2A2JRV1"/>
<dbReference type="SMART" id="SM00612">
    <property type="entry name" value="Kelch"/>
    <property type="match status" value="1"/>
</dbReference>
<dbReference type="Gene3D" id="2.120.10.80">
    <property type="entry name" value="Kelch-type beta propeller"/>
    <property type="match status" value="1"/>
</dbReference>
<name>A0A2A2JRV1_9BILA</name>
<evidence type="ECO:0000313" key="5">
    <source>
        <dbReference type="Proteomes" id="UP000218231"/>
    </source>
</evidence>